<evidence type="ECO:0000256" key="1">
    <source>
        <dbReference type="ARBA" id="ARBA00007205"/>
    </source>
</evidence>
<feature type="domain" description="C2 Aida-type" evidence="4">
    <location>
        <begin position="5"/>
        <end position="152"/>
    </location>
</feature>
<dbReference type="InterPro" id="IPR025939">
    <property type="entry name" value="Aida_C"/>
</dbReference>
<dbReference type="EMBL" id="DS985246">
    <property type="protein sequence ID" value="EDV24357.1"/>
    <property type="molecule type" value="Genomic_DNA"/>
</dbReference>
<dbReference type="FunFam" id="2.60.40.150:FF:000059">
    <property type="entry name" value="Axin interactor, dorsalization-associated protein"/>
    <property type="match status" value="1"/>
</dbReference>
<keyword evidence="2" id="KW-0217">Developmental protein</keyword>
<reference evidence="5 6" key="1">
    <citation type="journal article" date="2008" name="Nature">
        <title>The Trichoplax genome and the nature of placozoans.</title>
        <authorList>
            <person name="Srivastava M."/>
            <person name="Begovic E."/>
            <person name="Chapman J."/>
            <person name="Putnam N.H."/>
            <person name="Hellsten U."/>
            <person name="Kawashima T."/>
            <person name="Kuo A."/>
            <person name="Mitros T."/>
            <person name="Salamov A."/>
            <person name="Carpenter M.L."/>
            <person name="Signorovitch A.Y."/>
            <person name="Moreno M.A."/>
            <person name="Kamm K."/>
            <person name="Grimwood J."/>
            <person name="Schmutz J."/>
            <person name="Shapiro H."/>
            <person name="Grigoriev I.V."/>
            <person name="Buss L.W."/>
            <person name="Schierwater B."/>
            <person name="Dellaporta S.L."/>
            <person name="Rokhsar D.S."/>
        </authorList>
    </citation>
    <scope>NUCLEOTIDE SEQUENCE [LARGE SCALE GENOMIC DNA]</scope>
    <source>
        <strain evidence="5 6">Grell-BS-1999</strain>
    </source>
</reference>
<sequence>MDNGTKLHLSSSSGHHLYVCILKIQVKNATQIVDPYITVSLKDRQGMDLCDIQNTPIATIKEGNEIYFNNNIAIPIPLTKVPKDAAIFFELKHFKVKKKSTSIKCFAFLEENQMKEGHVCTELYKKPVDYKRRKLSLLTSQPVFLHLDLAIV</sequence>
<dbReference type="PANTHER" id="PTHR28654:SF1">
    <property type="entry name" value="AXIN INTERACTOR, DORSALIZATION-ASSOCIATED PROTEIN"/>
    <property type="match status" value="1"/>
</dbReference>
<organism evidence="5 6">
    <name type="scientific">Trichoplax adhaerens</name>
    <name type="common">Trichoplax reptans</name>
    <dbReference type="NCBI Taxonomy" id="10228"/>
    <lineage>
        <taxon>Eukaryota</taxon>
        <taxon>Metazoa</taxon>
        <taxon>Placozoa</taxon>
        <taxon>Uniplacotomia</taxon>
        <taxon>Trichoplacea</taxon>
        <taxon>Trichoplacidae</taxon>
        <taxon>Trichoplax</taxon>
    </lineage>
</organism>
<dbReference type="InParanoid" id="B3S0C8"/>
<dbReference type="AlphaFoldDB" id="B3S0C8"/>
<protein>
    <recommendedName>
        <fullName evidence="4">C2 Aida-type domain-containing protein</fullName>
    </recommendedName>
</protein>
<dbReference type="OMA" id="DARQCTD"/>
<evidence type="ECO:0000256" key="3">
    <source>
        <dbReference type="ARBA" id="ARBA00059715"/>
    </source>
</evidence>
<dbReference type="Proteomes" id="UP000009022">
    <property type="component" value="Unassembled WGS sequence"/>
</dbReference>
<dbReference type="PhylomeDB" id="B3S0C8"/>
<accession>B3S0C8</accession>
<dbReference type="CTD" id="6754733"/>
<dbReference type="Pfam" id="PF14186">
    <property type="entry name" value="Aida_C2"/>
    <property type="match status" value="1"/>
</dbReference>
<gene>
    <name evidence="5" type="ORF">TRIADDRAFT_27299</name>
</gene>
<dbReference type="Gene3D" id="2.60.40.150">
    <property type="entry name" value="C2 domain"/>
    <property type="match status" value="1"/>
</dbReference>
<dbReference type="RefSeq" id="XP_002113883.1">
    <property type="nucleotide sequence ID" value="XM_002113847.1"/>
</dbReference>
<dbReference type="OrthoDB" id="428576at2759"/>
<keyword evidence="6" id="KW-1185">Reference proteome</keyword>
<evidence type="ECO:0000259" key="4">
    <source>
        <dbReference type="PROSITE" id="PS51911"/>
    </source>
</evidence>
<comment type="similarity">
    <text evidence="1">Belongs to the AIDA family.</text>
</comment>
<dbReference type="GeneID" id="6754733"/>
<comment type="function">
    <text evidence="3">Acts as a ventralizing factor during embryogenesis. Inhibits axin-mediated JNK activation by binding axin and disrupting axin homodimerization. This in turn antagonizes a Wnt/beta-catenin-independent dorsalization pathway activated by AXIN/JNK-signaling.</text>
</comment>
<evidence type="ECO:0000256" key="2">
    <source>
        <dbReference type="ARBA" id="ARBA00022473"/>
    </source>
</evidence>
<evidence type="ECO:0000313" key="6">
    <source>
        <dbReference type="Proteomes" id="UP000009022"/>
    </source>
</evidence>
<dbReference type="PANTHER" id="PTHR28654">
    <property type="entry name" value="AXIN INTERACTOR, DORSALIZATION-ASSOCIATED PROTEIN"/>
    <property type="match status" value="1"/>
</dbReference>
<proteinExistence type="inferred from homology"/>
<dbReference type="KEGG" id="tad:TRIADDRAFT_27299"/>
<evidence type="ECO:0000313" key="5">
    <source>
        <dbReference type="EMBL" id="EDV24357.1"/>
    </source>
</evidence>
<name>B3S0C8_TRIAD</name>
<dbReference type="eggNOG" id="ENOG502QSD5">
    <property type="taxonomic scope" value="Eukaryota"/>
</dbReference>
<dbReference type="HOGENOM" id="CLU_121981_0_0_1"/>
<dbReference type="PROSITE" id="PS51911">
    <property type="entry name" value="C2_AIDA"/>
    <property type="match status" value="1"/>
</dbReference>
<dbReference type="InterPro" id="IPR035892">
    <property type="entry name" value="C2_domain_sf"/>
</dbReference>